<sequence length="555" mass="61405">MKITYYIKSSVAMLVILLMLGTVSCTDRFDDLNTPRAQLTVEQMDASMVGFAFAEAQHFGMRAWYQGNNLFAGEYSQFHATIHPNFASSNYNGPGSWSNLLMEGFYSNTAYGAAANQLDLVLKNTAANNLKPENALAKIWKVALYHRQTDYWGPIIYSNFGNGKTSVAFDSQKDIYFDFFKILDEAAADLRAANPATKIFAISTGSHDLVYDGNVLKNLKFLNSLRLRLAIRISYIEPAKAKQEAEKAAAAPEGFIVNNADNALSKVKIDGTNVNKLSTITYISEFVLSSTVASLMNGYEDPRIPVYTQPCCGRLTPASAVFGGLVGFRNGNPSSQRGTNLDLQYSYVGKRWLPINNGGTNEPDHIMEAAEVFFLRAEGALRGWNMGGTAQQFYNEGIRASIKFRTTASDAVVDAYINSTKKPAKPLDRFGNPDVRNSPPVSDIPVLYETAGSFERQLEQIITQKWLALFPMNDTEAWAERRRTGYPRGYAIIESANPVLTRTQLARRLIYPPNSYSTNKVATEAALALLGGPDTYATRVWWDAKPLASYPIPVD</sequence>
<dbReference type="SUPFAM" id="SSF48452">
    <property type="entry name" value="TPR-like"/>
    <property type="match status" value="1"/>
</dbReference>
<dbReference type="AlphaFoldDB" id="A0A1G9Y195"/>
<dbReference type="RefSeq" id="WP_090706774.1">
    <property type="nucleotide sequence ID" value="NZ_FNHH01000034.1"/>
</dbReference>
<dbReference type="InterPro" id="IPR011990">
    <property type="entry name" value="TPR-like_helical_dom_sf"/>
</dbReference>
<reference evidence="2" key="1">
    <citation type="submission" date="2016-10" db="EMBL/GenBank/DDBJ databases">
        <authorList>
            <person name="Varghese N."/>
            <person name="Submissions S."/>
        </authorList>
    </citation>
    <scope>NUCLEOTIDE SEQUENCE [LARGE SCALE GENOMIC DNA]</scope>
    <source>
        <strain evidence="2">DSM 24536</strain>
    </source>
</reference>
<dbReference type="OrthoDB" id="9766256at2"/>
<dbReference type="PROSITE" id="PS51257">
    <property type="entry name" value="PROKAR_LIPOPROTEIN"/>
    <property type="match status" value="1"/>
</dbReference>
<dbReference type="InterPro" id="IPR024302">
    <property type="entry name" value="SusD-like"/>
</dbReference>
<keyword evidence="2" id="KW-1185">Reference proteome</keyword>
<dbReference type="Proteomes" id="UP000199226">
    <property type="component" value="Unassembled WGS sequence"/>
</dbReference>
<protein>
    <submittedName>
        <fullName evidence="1">Susd and RagB outer membrane lipoprotein</fullName>
    </submittedName>
</protein>
<dbReference type="EMBL" id="FNHH01000034">
    <property type="protein sequence ID" value="SDN02496.1"/>
    <property type="molecule type" value="Genomic_DNA"/>
</dbReference>
<proteinExistence type="predicted"/>
<evidence type="ECO:0000313" key="2">
    <source>
        <dbReference type="Proteomes" id="UP000199226"/>
    </source>
</evidence>
<gene>
    <name evidence="1" type="ORF">SAMN05421813_13427</name>
</gene>
<accession>A0A1G9Y195</accession>
<keyword evidence="1" id="KW-0449">Lipoprotein</keyword>
<organism evidence="1 2">
    <name type="scientific">Daejeonella rubra</name>
    <dbReference type="NCBI Taxonomy" id="990371"/>
    <lineage>
        <taxon>Bacteria</taxon>
        <taxon>Pseudomonadati</taxon>
        <taxon>Bacteroidota</taxon>
        <taxon>Sphingobacteriia</taxon>
        <taxon>Sphingobacteriales</taxon>
        <taxon>Sphingobacteriaceae</taxon>
        <taxon>Daejeonella</taxon>
    </lineage>
</organism>
<name>A0A1G9Y195_9SPHI</name>
<dbReference type="Pfam" id="PF12741">
    <property type="entry name" value="SusD-like"/>
    <property type="match status" value="1"/>
</dbReference>
<dbReference type="STRING" id="990371.SAMN05421813_13427"/>
<dbReference type="Gene3D" id="1.25.40.390">
    <property type="match status" value="1"/>
</dbReference>
<evidence type="ECO:0000313" key="1">
    <source>
        <dbReference type="EMBL" id="SDN02496.1"/>
    </source>
</evidence>